<dbReference type="Gene3D" id="3.40.109.10">
    <property type="entry name" value="NADH Oxidase"/>
    <property type="match status" value="1"/>
</dbReference>
<dbReference type="InterPro" id="IPR000415">
    <property type="entry name" value="Nitroreductase-like"/>
</dbReference>
<dbReference type="EMBL" id="BRLB01000001">
    <property type="protein sequence ID" value="GKX28279.1"/>
    <property type="molecule type" value="Genomic_DNA"/>
</dbReference>
<evidence type="ECO:0000313" key="2">
    <source>
        <dbReference type="EMBL" id="GKX28279.1"/>
    </source>
</evidence>
<accession>A0A9W6DF38</accession>
<gene>
    <name evidence="2" type="ORF">SH1V18_07590</name>
</gene>
<dbReference type="PANTHER" id="PTHR23026">
    <property type="entry name" value="NADPH NITROREDUCTASE"/>
    <property type="match status" value="1"/>
</dbReference>
<dbReference type="InterPro" id="IPR029479">
    <property type="entry name" value="Nitroreductase"/>
</dbReference>
<dbReference type="SUPFAM" id="SSF55469">
    <property type="entry name" value="FMN-dependent nitroreductase-like"/>
    <property type="match status" value="1"/>
</dbReference>
<reference evidence="2" key="1">
    <citation type="submission" date="2022-06" db="EMBL/GenBank/DDBJ databases">
        <title>Vallitalea longa sp. nov., an anaerobic bacterium isolated from marine sediment.</title>
        <authorList>
            <person name="Hirano S."/>
            <person name="Terahara T."/>
            <person name="Mori K."/>
            <person name="Hamada M."/>
            <person name="Matsumoto R."/>
            <person name="Kobayashi T."/>
        </authorList>
    </citation>
    <scope>NUCLEOTIDE SEQUENCE</scope>
    <source>
        <strain evidence="2">SH18-1</strain>
    </source>
</reference>
<protein>
    <submittedName>
        <fullName evidence="2">Nitroreductase</fullName>
    </submittedName>
</protein>
<dbReference type="Proteomes" id="UP001144256">
    <property type="component" value="Unassembled WGS sequence"/>
</dbReference>
<proteinExistence type="predicted"/>
<dbReference type="RefSeq" id="WP_281812404.1">
    <property type="nucleotide sequence ID" value="NZ_BRLB01000001.1"/>
</dbReference>
<dbReference type="GO" id="GO:0016491">
    <property type="term" value="F:oxidoreductase activity"/>
    <property type="evidence" value="ECO:0007669"/>
    <property type="project" value="InterPro"/>
</dbReference>
<dbReference type="InterPro" id="IPR050627">
    <property type="entry name" value="Nitroreductase/BluB"/>
</dbReference>
<name>A0A9W6DF38_9FIRM</name>
<keyword evidence="3" id="KW-1185">Reference proteome</keyword>
<feature type="domain" description="Nitroreductase" evidence="1">
    <location>
        <begin position="7"/>
        <end position="189"/>
    </location>
</feature>
<evidence type="ECO:0000259" key="1">
    <source>
        <dbReference type="Pfam" id="PF00881"/>
    </source>
</evidence>
<dbReference type="Pfam" id="PF00881">
    <property type="entry name" value="Nitroreductase"/>
    <property type="match status" value="1"/>
</dbReference>
<sequence length="211" mass="23728">MNKLDFIYNRHSVRKFTDEKVDMEDLKNILDASTHCPSAKNVQNWHFVIVKNIAKIKEMAKAIENKNKLIADKLQDEQQKVSFTKFVRFATLFQNAPVVILVYASSYKPNGLDELREANVSEQEIYNLIDMSPQMQSIGALIENLSLAATAMGYGTCWMTSGNYAAKEISDAIDFQKEGFSLAAIVPIGVPSLPIKSPRRKPVEEVLSIIE</sequence>
<comment type="caution">
    <text evidence="2">The sequence shown here is derived from an EMBL/GenBank/DDBJ whole genome shotgun (WGS) entry which is preliminary data.</text>
</comment>
<evidence type="ECO:0000313" key="3">
    <source>
        <dbReference type="Proteomes" id="UP001144256"/>
    </source>
</evidence>
<dbReference type="AlphaFoldDB" id="A0A9W6DF38"/>
<organism evidence="2 3">
    <name type="scientific">Vallitalea longa</name>
    <dbReference type="NCBI Taxonomy" id="2936439"/>
    <lineage>
        <taxon>Bacteria</taxon>
        <taxon>Bacillati</taxon>
        <taxon>Bacillota</taxon>
        <taxon>Clostridia</taxon>
        <taxon>Lachnospirales</taxon>
        <taxon>Vallitaleaceae</taxon>
        <taxon>Vallitalea</taxon>
    </lineage>
</organism>
<dbReference type="PANTHER" id="PTHR23026:SF123">
    <property type="entry name" value="NAD(P)H NITROREDUCTASE RV3131-RELATED"/>
    <property type="match status" value="1"/>
</dbReference>